<dbReference type="Pfam" id="PF13517">
    <property type="entry name" value="FG-GAP_3"/>
    <property type="match status" value="1"/>
</dbReference>
<dbReference type="RefSeq" id="WP_263543160.1">
    <property type="nucleotide sequence ID" value="NZ_JAOVZO020000003.1"/>
</dbReference>
<dbReference type="Pfam" id="PF16640">
    <property type="entry name" value="Big_3_5"/>
    <property type="match status" value="1"/>
</dbReference>
<accession>A0A9X4BGR7</accession>
<evidence type="ECO:0000313" key="5">
    <source>
        <dbReference type="Proteomes" id="UP001139971"/>
    </source>
</evidence>
<feature type="signal peptide" evidence="2">
    <location>
        <begin position="1"/>
        <end position="25"/>
    </location>
</feature>
<evidence type="ECO:0000259" key="3">
    <source>
        <dbReference type="Pfam" id="PF16640"/>
    </source>
</evidence>
<dbReference type="Gene3D" id="2.160.20.10">
    <property type="entry name" value="Single-stranded right-handed beta-helix, Pectin lyase-like"/>
    <property type="match status" value="1"/>
</dbReference>
<gene>
    <name evidence="4" type="ORF">OD750_004950</name>
</gene>
<feature type="domain" description="Bacterial Ig-like" evidence="3">
    <location>
        <begin position="525"/>
        <end position="610"/>
    </location>
</feature>
<evidence type="ECO:0000256" key="1">
    <source>
        <dbReference type="ARBA" id="ARBA00022729"/>
    </source>
</evidence>
<reference evidence="4" key="1">
    <citation type="submission" date="2023-02" db="EMBL/GenBank/DDBJ databases">
        <title>Tahibacter soli sp. nov. isolated from soil.</title>
        <authorList>
            <person name="Baek J.H."/>
            <person name="Lee J.K."/>
            <person name="Choi D.G."/>
            <person name="Jeon C.O."/>
        </authorList>
    </citation>
    <scope>NUCLEOTIDE SEQUENCE</scope>
    <source>
        <strain evidence="4">BL</strain>
    </source>
</reference>
<sequence length="910" mass="95203">MSTFLRRVARACALAVLFASAGAYAQSRVVVTSAADSGPGTLRAAIDAANANADRTTIDFAIPASAGTGPFTIPLATPLPNIATPVIIRGFTQRGAVGPTAVGNGTYKIEINVAPKAERALLFIRGSERSAVSGLAITGGQGTSSPQPAIWVLANDVRVAANLIGLHADGTPERYDGVGIAALACDKVTIGGAASSDGNVINGTTASAIMIVGTGHVVRNNWIGMTRDGIGDLNSAIIGNGLISGAIAFNPPQGLLAMYSAAVQKSFLGLRDSTIADNLFAHTLEEAIVLLGTSNPTVNNAIDRNIFGRDVWMTSLPYVDVAIRLSRDASRNRIRDNLVHRANAGILLGDARSSAPTLAGEGNLMSGNLFYEVAYAAIGLDANANFAPLANDPLDRDAGPNALQNKPQLAFASTAGGIEGVLDSEPDNEYTIEFFLGAACRPAGGVAEFPLGRTTIRTDGSGHAAFSAGVQNAPFGGLRPGDVVSATATNTATGNTSELANCATLQAAIVPDVKMPKYVSPIPAMDTSLRIEATVTGNGSRVPTGEVTFSVDTAAGRQTLGRVALQSGQASLPTPPPGWFVNAGRYAIVAEYSGDRFHTPASSVVQTVVVFRPAVALFDPEISAPVRRDLASGDREHYVAPMRTWRRFPANTDDTWIDADRFGGDRLDRVLVRDRGGAYVLVDGLGARSTATSSAVGAGAAILDLLQFDADGRADAIVRDANLRYALVRCIFVVDVCERREAIDVNPEYRFILSGEFNGDGHADLAWLDPGANEVEIWLMGDDVKPLARYRVKPPAGHALVAAADIGADGYDDLVWLDVASGSVVIGVMDSGRIVRDIRGALPAPDWTTPGAVQFGRRGNADYGSGQLVWRDTVNGEALVWRDTSVASGVVTANPQSLYFDPAFAVERTR</sequence>
<feature type="chain" id="PRO_5040744677" evidence="2">
    <location>
        <begin position="26"/>
        <end position="910"/>
    </location>
</feature>
<dbReference type="AlphaFoldDB" id="A0A9X4BGR7"/>
<dbReference type="SUPFAM" id="SSF51126">
    <property type="entry name" value="Pectin lyase-like"/>
    <property type="match status" value="1"/>
</dbReference>
<keyword evidence="5" id="KW-1185">Reference proteome</keyword>
<proteinExistence type="predicted"/>
<dbReference type="InterPro" id="IPR013783">
    <property type="entry name" value="Ig-like_fold"/>
</dbReference>
<dbReference type="InterPro" id="IPR028994">
    <property type="entry name" value="Integrin_alpha_N"/>
</dbReference>
<dbReference type="SUPFAM" id="SSF69318">
    <property type="entry name" value="Integrin alpha N-terminal domain"/>
    <property type="match status" value="1"/>
</dbReference>
<dbReference type="InterPro" id="IPR032109">
    <property type="entry name" value="Big_3_5"/>
</dbReference>
<dbReference type="InterPro" id="IPR012334">
    <property type="entry name" value="Pectin_lyas_fold"/>
</dbReference>
<dbReference type="Gene3D" id="2.60.40.10">
    <property type="entry name" value="Immunoglobulins"/>
    <property type="match status" value="1"/>
</dbReference>
<evidence type="ECO:0000256" key="2">
    <source>
        <dbReference type="SAM" id="SignalP"/>
    </source>
</evidence>
<dbReference type="Proteomes" id="UP001139971">
    <property type="component" value="Unassembled WGS sequence"/>
</dbReference>
<protein>
    <submittedName>
        <fullName evidence="4">Ig-like domain repeat protein</fullName>
    </submittedName>
</protein>
<comment type="caution">
    <text evidence="4">The sequence shown here is derived from an EMBL/GenBank/DDBJ whole genome shotgun (WGS) entry which is preliminary data.</text>
</comment>
<evidence type="ECO:0000313" key="4">
    <source>
        <dbReference type="EMBL" id="MDC8011891.1"/>
    </source>
</evidence>
<keyword evidence="1 2" id="KW-0732">Signal</keyword>
<dbReference type="EMBL" id="JAOVZO020000003">
    <property type="protein sequence ID" value="MDC8011891.1"/>
    <property type="molecule type" value="Genomic_DNA"/>
</dbReference>
<organism evidence="4 5">
    <name type="scientific">Tahibacter soli</name>
    <dbReference type="NCBI Taxonomy" id="2983605"/>
    <lineage>
        <taxon>Bacteria</taxon>
        <taxon>Pseudomonadati</taxon>
        <taxon>Pseudomonadota</taxon>
        <taxon>Gammaproteobacteria</taxon>
        <taxon>Lysobacterales</taxon>
        <taxon>Rhodanobacteraceae</taxon>
        <taxon>Tahibacter</taxon>
    </lineage>
</organism>
<dbReference type="InterPro" id="IPR013517">
    <property type="entry name" value="FG-GAP"/>
</dbReference>
<name>A0A9X4BGR7_9GAMM</name>
<dbReference type="InterPro" id="IPR011050">
    <property type="entry name" value="Pectin_lyase_fold/virulence"/>
</dbReference>